<comment type="subcellular location">
    <subcellularLocation>
        <location evidence="1">Membrane</location>
        <topology evidence="1">Multi-pass membrane protein</topology>
    </subcellularLocation>
</comment>
<dbReference type="AlphaFoldDB" id="A0AAN7YUR0"/>
<sequence>MTVSEFAPASWEQPLSCIVGWMAFLVWVASVPACTQVMTQMVQGMALIGNPNANVLELWQATLTIFMFLVLTFAFNIFLAKYLPLVEGIMVTSCIARLACHGSFASQYGAQLVIHVVAFVTFLILLWVMVDHPPADVVFSHFYDGGEWVSFGLATLVGISTPLWGFVGPDAGAHMSEEPKDASLQLPRAMMWATFFNGVMGIPMLITFCFCISSIDDVVHSASGQPIMDFIYAATGSYAATRVLGTLLLVLYFFGACNVLAAASRQDGGFPYSAWFSKVKKGQALNAVYLCAIISFVLAVINFGWTVALSAIISVSNAALIFSYIVSVGRIAIKRIRGEPLLARRWDLGWMGLPINLVSLAFLLVSFVFSL</sequence>
<accession>A0AAN7YUR0</accession>
<proteinExistence type="predicted"/>
<dbReference type="Pfam" id="PF13520">
    <property type="entry name" value="AA_permease_2"/>
    <property type="match status" value="1"/>
</dbReference>
<dbReference type="Proteomes" id="UP001310890">
    <property type="component" value="Unassembled WGS sequence"/>
</dbReference>
<dbReference type="PANTHER" id="PTHR45649">
    <property type="entry name" value="AMINO-ACID PERMEASE BAT1"/>
    <property type="match status" value="1"/>
</dbReference>
<organism evidence="7 8">
    <name type="scientific">Meristemomyces frigidus</name>
    <dbReference type="NCBI Taxonomy" id="1508187"/>
    <lineage>
        <taxon>Eukaryota</taxon>
        <taxon>Fungi</taxon>
        <taxon>Dikarya</taxon>
        <taxon>Ascomycota</taxon>
        <taxon>Pezizomycotina</taxon>
        <taxon>Dothideomycetes</taxon>
        <taxon>Dothideomycetidae</taxon>
        <taxon>Mycosphaerellales</taxon>
        <taxon>Teratosphaeriaceae</taxon>
        <taxon>Meristemomyces</taxon>
    </lineage>
</organism>
<feature type="transmembrane region" description="Helical" evidence="6">
    <location>
        <begin position="112"/>
        <end position="130"/>
    </location>
</feature>
<feature type="transmembrane region" description="Helical" evidence="6">
    <location>
        <begin position="18"/>
        <end position="38"/>
    </location>
</feature>
<feature type="transmembrane region" description="Helical" evidence="6">
    <location>
        <begin position="307"/>
        <end position="327"/>
    </location>
</feature>
<evidence type="ECO:0000313" key="8">
    <source>
        <dbReference type="Proteomes" id="UP001310890"/>
    </source>
</evidence>
<name>A0AAN7YUR0_9PEZI</name>
<feature type="transmembrane region" description="Helical" evidence="6">
    <location>
        <begin position="348"/>
        <end position="369"/>
    </location>
</feature>
<keyword evidence="5 6" id="KW-0472">Membrane</keyword>
<evidence type="ECO:0008006" key="9">
    <source>
        <dbReference type="Google" id="ProtNLM"/>
    </source>
</evidence>
<protein>
    <recommendedName>
        <fullName evidence="9">Amino acid permease</fullName>
    </recommendedName>
</protein>
<dbReference type="GO" id="GO:0022857">
    <property type="term" value="F:transmembrane transporter activity"/>
    <property type="evidence" value="ECO:0007669"/>
    <property type="project" value="InterPro"/>
</dbReference>
<feature type="transmembrane region" description="Helical" evidence="6">
    <location>
        <begin position="150"/>
        <end position="168"/>
    </location>
</feature>
<feature type="transmembrane region" description="Helical" evidence="6">
    <location>
        <begin position="243"/>
        <end position="263"/>
    </location>
</feature>
<evidence type="ECO:0000313" key="7">
    <source>
        <dbReference type="EMBL" id="KAK5119066.1"/>
    </source>
</evidence>
<keyword evidence="4 6" id="KW-1133">Transmembrane helix</keyword>
<feature type="transmembrane region" description="Helical" evidence="6">
    <location>
        <begin position="189"/>
        <end position="215"/>
    </location>
</feature>
<dbReference type="GO" id="GO:0016020">
    <property type="term" value="C:membrane"/>
    <property type="evidence" value="ECO:0007669"/>
    <property type="project" value="UniProtKB-SubCell"/>
</dbReference>
<feature type="transmembrane region" description="Helical" evidence="6">
    <location>
        <begin position="284"/>
        <end position="301"/>
    </location>
</feature>
<evidence type="ECO:0000256" key="2">
    <source>
        <dbReference type="ARBA" id="ARBA00022448"/>
    </source>
</evidence>
<keyword evidence="3 6" id="KW-0812">Transmembrane</keyword>
<evidence type="ECO:0000256" key="6">
    <source>
        <dbReference type="SAM" id="Phobius"/>
    </source>
</evidence>
<evidence type="ECO:0000256" key="4">
    <source>
        <dbReference type="ARBA" id="ARBA00022989"/>
    </source>
</evidence>
<evidence type="ECO:0000256" key="1">
    <source>
        <dbReference type="ARBA" id="ARBA00004141"/>
    </source>
</evidence>
<gene>
    <name evidence="7" type="ORF">LTR62_000277</name>
</gene>
<reference evidence="7" key="1">
    <citation type="submission" date="2023-08" db="EMBL/GenBank/DDBJ databases">
        <title>Black Yeasts Isolated from many extreme environments.</title>
        <authorList>
            <person name="Coleine C."/>
            <person name="Stajich J.E."/>
            <person name="Selbmann L."/>
        </authorList>
    </citation>
    <scope>NUCLEOTIDE SEQUENCE</scope>
    <source>
        <strain evidence="7">CCFEE 5401</strain>
    </source>
</reference>
<comment type="caution">
    <text evidence="7">The sequence shown here is derived from an EMBL/GenBank/DDBJ whole genome shotgun (WGS) entry which is preliminary data.</text>
</comment>
<keyword evidence="2" id="KW-0813">Transport</keyword>
<dbReference type="PIRSF" id="PIRSF006060">
    <property type="entry name" value="AA_transporter"/>
    <property type="match status" value="1"/>
</dbReference>
<dbReference type="PANTHER" id="PTHR45649:SF14">
    <property type="entry name" value="GABA PERMEASE"/>
    <property type="match status" value="1"/>
</dbReference>
<dbReference type="Gene3D" id="1.20.1740.10">
    <property type="entry name" value="Amino acid/polyamine transporter I"/>
    <property type="match status" value="1"/>
</dbReference>
<evidence type="ECO:0000256" key="3">
    <source>
        <dbReference type="ARBA" id="ARBA00022692"/>
    </source>
</evidence>
<feature type="transmembrane region" description="Helical" evidence="6">
    <location>
        <begin position="58"/>
        <end position="76"/>
    </location>
</feature>
<evidence type="ECO:0000256" key="5">
    <source>
        <dbReference type="ARBA" id="ARBA00023136"/>
    </source>
</evidence>
<dbReference type="InterPro" id="IPR002293">
    <property type="entry name" value="AA/rel_permease1"/>
</dbReference>
<dbReference type="EMBL" id="JAVRRL010000001">
    <property type="protein sequence ID" value="KAK5119066.1"/>
    <property type="molecule type" value="Genomic_DNA"/>
</dbReference>